<feature type="signal peptide" evidence="1">
    <location>
        <begin position="1"/>
        <end position="24"/>
    </location>
</feature>
<evidence type="ECO:0000313" key="2">
    <source>
        <dbReference type="EMBL" id="PRY88917.1"/>
    </source>
</evidence>
<sequence>MRKHLTLSFFLILLLQLESFSQGAYIPYNRDYYHLLERYEILEGKNNQIFHTGFKPYRRDQVGAYLDTLAQGNLIQSKTDRFNINYLSNDNWEFIDRETENSRNPILGGIYRKPSDFFHYRDSIFDFHINPVIYLSGGIEPNQDNFRMRNSRGVEFRGSIDRKVSFYTYFTTTQTIFPSWVKEYVEQSGAVPGEGFWKRYEGEGYGYFSAMGHVNFNISKSIQAQFGHDRNFVGEGYRSLIISDFSNPYVFVKLNTKIWKFNFTNLWSQKTADVTYDFVGRPTDDRYPQKWFSHHRLGINIGKKLNVGVFESVMKNQFDWNYLNPLIFYRWVEHQLGTPDKVMLGTDFKWNFTPGMQLYGQFVLDEFVFGEFFGIDGPNSIRNKHALQAGYKYINAFKVNNLDLQLEYNQVRPYTFQEKFENQSFTNYRTPLTHPLGANFREAVAIVRYQPIPRLFTNLTMLYQYFGDDPSADINYGKNILKDRTNPNTGIGLFGNVIGQGVENRVLMANLNLSYMVRQNVFLDLSHSIRNQKIENEDQMRNTSFTQLSLRVNMVRNDFNY</sequence>
<dbReference type="Proteomes" id="UP000238157">
    <property type="component" value="Unassembled WGS sequence"/>
</dbReference>
<dbReference type="AlphaFoldDB" id="A0A2T0WQF5"/>
<dbReference type="InterPro" id="IPR038636">
    <property type="entry name" value="Wzi_sf"/>
</dbReference>
<evidence type="ECO:0000313" key="3">
    <source>
        <dbReference type="Proteomes" id="UP000238157"/>
    </source>
</evidence>
<dbReference type="Gene3D" id="2.40.160.130">
    <property type="entry name" value="Capsule assembly protein Wzi"/>
    <property type="match status" value="1"/>
</dbReference>
<evidence type="ECO:0000256" key="1">
    <source>
        <dbReference type="SAM" id="SignalP"/>
    </source>
</evidence>
<feature type="chain" id="PRO_5015554131" description="Capsule assembly protein Wzi" evidence="1">
    <location>
        <begin position="25"/>
        <end position="561"/>
    </location>
</feature>
<protein>
    <recommendedName>
        <fullName evidence="4">Capsule assembly protein Wzi</fullName>
    </recommendedName>
</protein>
<proteinExistence type="predicted"/>
<organism evidence="2 3">
    <name type="scientific">Mongoliibacter ruber</name>
    <dbReference type="NCBI Taxonomy" id="1750599"/>
    <lineage>
        <taxon>Bacteria</taxon>
        <taxon>Pseudomonadati</taxon>
        <taxon>Bacteroidota</taxon>
        <taxon>Cytophagia</taxon>
        <taxon>Cytophagales</taxon>
        <taxon>Cyclobacteriaceae</taxon>
        <taxon>Mongoliibacter</taxon>
    </lineage>
</organism>
<name>A0A2T0WQF5_9BACT</name>
<dbReference type="RefSeq" id="WP_106133062.1">
    <property type="nucleotide sequence ID" value="NZ_PVTR01000003.1"/>
</dbReference>
<keyword evidence="1" id="KW-0732">Signal</keyword>
<dbReference type="EMBL" id="PVTR01000003">
    <property type="protein sequence ID" value="PRY88917.1"/>
    <property type="molecule type" value="Genomic_DNA"/>
</dbReference>
<accession>A0A2T0WQF5</accession>
<reference evidence="2 3" key="1">
    <citation type="submission" date="2018-03" db="EMBL/GenBank/DDBJ databases">
        <title>Genomic Encyclopedia of Archaeal and Bacterial Type Strains, Phase II (KMG-II): from individual species to whole genera.</title>
        <authorList>
            <person name="Goeker M."/>
        </authorList>
    </citation>
    <scope>NUCLEOTIDE SEQUENCE [LARGE SCALE GENOMIC DNA]</scope>
    <source>
        <strain evidence="2 3">DSM 27929</strain>
    </source>
</reference>
<gene>
    <name evidence="2" type="ORF">CLW00_10337</name>
</gene>
<comment type="caution">
    <text evidence="2">The sequence shown here is derived from an EMBL/GenBank/DDBJ whole genome shotgun (WGS) entry which is preliminary data.</text>
</comment>
<dbReference type="OrthoDB" id="9808260at2"/>
<keyword evidence="3" id="KW-1185">Reference proteome</keyword>
<evidence type="ECO:0008006" key="4">
    <source>
        <dbReference type="Google" id="ProtNLM"/>
    </source>
</evidence>